<evidence type="ECO:0000256" key="1">
    <source>
        <dbReference type="SAM" id="Phobius"/>
    </source>
</evidence>
<dbReference type="AlphaFoldDB" id="A0A9K3Q001"/>
<evidence type="ECO:0000313" key="3">
    <source>
        <dbReference type="Proteomes" id="UP000693970"/>
    </source>
</evidence>
<proteinExistence type="predicted"/>
<sequence>MKRSSTNGRTLPSEREALLQDFALSATTRPLNREVIDRSRCELLDKLGPEVLVEAAGVVGLFECFTKFVDATGRKANSDKIQNIMAFVLSAQTWIYSVVSWVYRQEK</sequence>
<name>A0A9K3Q001_9STRA</name>
<dbReference type="Proteomes" id="UP000693970">
    <property type="component" value="Unassembled WGS sequence"/>
</dbReference>
<keyword evidence="1" id="KW-0472">Membrane</keyword>
<reference evidence="2" key="1">
    <citation type="journal article" date="2021" name="Sci. Rep.">
        <title>Diploid genomic architecture of Nitzschia inconspicua, an elite biomass production diatom.</title>
        <authorList>
            <person name="Oliver A."/>
            <person name="Podell S."/>
            <person name="Pinowska A."/>
            <person name="Traller J.C."/>
            <person name="Smith S.R."/>
            <person name="McClure R."/>
            <person name="Beliaev A."/>
            <person name="Bohutskyi P."/>
            <person name="Hill E.A."/>
            <person name="Rabines A."/>
            <person name="Zheng H."/>
            <person name="Allen L.Z."/>
            <person name="Kuo A."/>
            <person name="Grigoriev I.V."/>
            <person name="Allen A.E."/>
            <person name="Hazlebeck D."/>
            <person name="Allen E.E."/>
        </authorList>
    </citation>
    <scope>NUCLEOTIDE SEQUENCE</scope>
    <source>
        <strain evidence="2">Hildebrandi</strain>
    </source>
</reference>
<evidence type="ECO:0000313" key="2">
    <source>
        <dbReference type="EMBL" id="KAG7366357.1"/>
    </source>
</evidence>
<keyword evidence="1" id="KW-1133">Transmembrane helix</keyword>
<dbReference type="EMBL" id="JAGRRH010000007">
    <property type="protein sequence ID" value="KAG7366357.1"/>
    <property type="molecule type" value="Genomic_DNA"/>
</dbReference>
<reference evidence="2" key="2">
    <citation type="submission" date="2021-04" db="EMBL/GenBank/DDBJ databases">
        <authorList>
            <person name="Podell S."/>
        </authorList>
    </citation>
    <scope>NUCLEOTIDE SEQUENCE</scope>
    <source>
        <strain evidence="2">Hildebrandi</strain>
    </source>
</reference>
<keyword evidence="3" id="KW-1185">Reference proteome</keyword>
<keyword evidence="1" id="KW-0812">Transmembrane</keyword>
<comment type="caution">
    <text evidence="2">The sequence shown here is derived from an EMBL/GenBank/DDBJ whole genome shotgun (WGS) entry which is preliminary data.</text>
</comment>
<protein>
    <submittedName>
        <fullName evidence="2">Uncharacterized protein</fullName>
    </submittedName>
</protein>
<gene>
    <name evidence="2" type="ORF">IV203_029027</name>
</gene>
<organism evidence="2 3">
    <name type="scientific">Nitzschia inconspicua</name>
    <dbReference type="NCBI Taxonomy" id="303405"/>
    <lineage>
        <taxon>Eukaryota</taxon>
        <taxon>Sar</taxon>
        <taxon>Stramenopiles</taxon>
        <taxon>Ochrophyta</taxon>
        <taxon>Bacillariophyta</taxon>
        <taxon>Bacillariophyceae</taxon>
        <taxon>Bacillariophycidae</taxon>
        <taxon>Bacillariales</taxon>
        <taxon>Bacillariaceae</taxon>
        <taxon>Nitzschia</taxon>
    </lineage>
</organism>
<accession>A0A9K3Q001</accession>
<feature type="transmembrane region" description="Helical" evidence="1">
    <location>
        <begin position="84"/>
        <end position="103"/>
    </location>
</feature>